<dbReference type="RefSeq" id="XP_007742407.1">
    <property type="nucleotide sequence ID" value="XM_007744217.1"/>
</dbReference>
<reference evidence="1 2" key="1">
    <citation type="submission" date="2013-03" db="EMBL/GenBank/DDBJ databases">
        <title>The Genome Sequence of Cladophialophora psammophila CBS 110553.</title>
        <authorList>
            <consortium name="The Broad Institute Genomics Platform"/>
            <person name="Cuomo C."/>
            <person name="de Hoog S."/>
            <person name="Gorbushina A."/>
            <person name="Walker B."/>
            <person name="Young S.K."/>
            <person name="Zeng Q."/>
            <person name="Gargeya S."/>
            <person name="Fitzgerald M."/>
            <person name="Haas B."/>
            <person name="Abouelleil A."/>
            <person name="Allen A.W."/>
            <person name="Alvarado L."/>
            <person name="Arachchi H.M."/>
            <person name="Berlin A.M."/>
            <person name="Chapman S.B."/>
            <person name="Gainer-Dewar J."/>
            <person name="Goldberg J."/>
            <person name="Griggs A."/>
            <person name="Gujja S."/>
            <person name="Hansen M."/>
            <person name="Howarth C."/>
            <person name="Imamovic A."/>
            <person name="Ireland A."/>
            <person name="Larimer J."/>
            <person name="McCowan C."/>
            <person name="Murphy C."/>
            <person name="Pearson M."/>
            <person name="Poon T.W."/>
            <person name="Priest M."/>
            <person name="Roberts A."/>
            <person name="Saif S."/>
            <person name="Shea T."/>
            <person name="Sisk P."/>
            <person name="Sykes S."/>
            <person name="Wortman J."/>
            <person name="Nusbaum C."/>
            <person name="Birren B."/>
        </authorList>
    </citation>
    <scope>NUCLEOTIDE SEQUENCE [LARGE SCALE GENOMIC DNA]</scope>
    <source>
        <strain evidence="1 2">CBS 110553</strain>
    </source>
</reference>
<dbReference type="HOGENOM" id="CLU_060776_0_0_1"/>
<name>W9XUC3_9EURO</name>
<sequence length="348" mass="39302">MSQLPLQIRKDIRDVFEKDDGAVQKSFVKLKEIVGYPVSCTAEWHMLWAELESLCPDKATFVPTIAKLVEAWCHSLGKRLEDDSRFEAWTELFLEKLKLVNVLKLSIQVAADGPRVRTAWSGTKSTFIILLPKTAKFQTMHAASAFGEDFESIFDPPTSSSHNQEVVKGHHQIHDDEDWAELESVAETKSASLSISTTNRVAVAYPSEPNPDVLPSLETLPRPEILFQTTTPYLMLVSSNGLNKVTINGTHEPSLRLLAEYLKRWIRTDPQDVRKIPYLRIKLNESNFGFGMFSDSLTIEPFDHHQRHGVVNVALILAFIQGVLGYHRVLEMSGAGNWEFRRDTPFAA</sequence>
<accession>W9XUC3</accession>
<dbReference type="eggNOG" id="ENOG502SS12">
    <property type="taxonomic scope" value="Eukaryota"/>
</dbReference>
<dbReference type="AlphaFoldDB" id="W9XUC3"/>
<evidence type="ECO:0000313" key="1">
    <source>
        <dbReference type="EMBL" id="EXJ73844.1"/>
    </source>
</evidence>
<dbReference type="OrthoDB" id="4926491at2759"/>
<protein>
    <submittedName>
        <fullName evidence="1">Uncharacterized protein</fullName>
    </submittedName>
</protein>
<dbReference type="EMBL" id="AMGX01000004">
    <property type="protein sequence ID" value="EXJ73844.1"/>
    <property type="molecule type" value="Genomic_DNA"/>
</dbReference>
<dbReference type="Proteomes" id="UP000019471">
    <property type="component" value="Unassembled WGS sequence"/>
</dbReference>
<comment type="caution">
    <text evidence="1">The sequence shown here is derived from an EMBL/GenBank/DDBJ whole genome shotgun (WGS) entry which is preliminary data.</text>
</comment>
<proteinExistence type="predicted"/>
<organism evidence="1 2">
    <name type="scientific">Cladophialophora psammophila CBS 110553</name>
    <dbReference type="NCBI Taxonomy" id="1182543"/>
    <lineage>
        <taxon>Eukaryota</taxon>
        <taxon>Fungi</taxon>
        <taxon>Dikarya</taxon>
        <taxon>Ascomycota</taxon>
        <taxon>Pezizomycotina</taxon>
        <taxon>Eurotiomycetes</taxon>
        <taxon>Chaetothyriomycetidae</taxon>
        <taxon>Chaetothyriales</taxon>
        <taxon>Herpotrichiellaceae</taxon>
        <taxon>Cladophialophora</taxon>
    </lineage>
</organism>
<keyword evidence="2" id="KW-1185">Reference proteome</keyword>
<gene>
    <name evidence="1" type="ORF">A1O5_03606</name>
</gene>
<dbReference type="GeneID" id="19188334"/>
<evidence type="ECO:0000313" key="2">
    <source>
        <dbReference type="Proteomes" id="UP000019471"/>
    </source>
</evidence>